<evidence type="ECO:0000313" key="2">
    <source>
        <dbReference type="EMBL" id="MCC8431766.1"/>
    </source>
</evidence>
<name>A0ABS8L0A2_9HYPH</name>
<protein>
    <submittedName>
        <fullName evidence="2">DUF2177 family protein</fullName>
    </submittedName>
</protein>
<keyword evidence="1" id="KW-0472">Membrane</keyword>
<sequence>MKTLAVSYLVALVVLAIVDGIWLGVVSREFYKARLGHMLLDQPIWSVAILFYLIHAAGIAVFAVPPALSAGTWTSALLYGGLFGFCVYAAYDITNLATLRGWPMAVSAVDLAWGTVATAVTTLVTYLVVRP</sequence>
<keyword evidence="3" id="KW-1185">Reference proteome</keyword>
<evidence type="ECO:0000256" key="1">
    <source>
        <dbReference type="SAM" id="Phobius"/>
    </source>
</evidence>
<organism evidence="2 3">
    <name type="scientific">Reyranella aquatilis</name>
    <dbReference type="NCBI Taxonomy" id="2035356"/>
    <lineage>
        <taxon>Bacteria</taxon>
        <taxon>Pseudomonadati</taxon>
        <taxon>Pseudomonadota</taxon>
        <taxon>Alphaproteobacteria</taxon>
        <taxon>Hyphomicrobiales</taxon>
        <taxon>Reyranellaceae</taxon>
        <taxon>Reyranella</taxon>
    </lineage>
</organism>
<keyword evidence="1" id="KW-1133">Transmembrane helix</keyword>
<dbReference type="InterPro" id="IPR018687">
    <property type="entry name" value="DUF2177_membr"/>
</dbReference>
<evidence type="ECO:0000313" key="3">
    <source>
        <dbReference type="Proteomes" id="UP001198862"/>
    </source>
</evidence>
<keyword evidence="1" id="KW-0812">Transmembrane</keyword>
<accession>A0ABS8L0A2</accession>
<proteinExistence type="predicted"/>
<feature type="transmembrane region" description="Helical" evidence="1">
    <location>
        <begin position="71"/>
        <end position="91"/>
    </location>
</feature>
<comment type="caution">
    <text evidence="2">The sequence shown here is derived from an EMBL/GenBank/DDBJ whole genome shotgun (WGS) entry which is preliminary data.</text>
</comment>
<dbReference type="Proteomes" id="UP001198862">
    <property type="component" value="Unassembled WGS sequence"/>
</dbReference>
<dbReference type="EMBL" id="JAJISD010000011">
    <property type="protein sequence ID" value="MCC8431766.1"/>
    <property type="molecule type" value="Genomic_DNA"/>
</dbReference>
<dbReference type="Pfam" id="PF09945">
    <property type="entry name" value="DUF2177"/>
    <property type="match status" value="1"/>
</dbReference>
<dbReference type="RefSeq" id="WP_230553194.1">
    <property type="nucleotide sequence ID" value="NZ_JAJISD010000011.1"/>
</dbReference>
<reference evidence="2 3" key="1">
    <citation type="submission" date="2021-11" db="EMBL/GenBank/DDBJ databases">
        <authorList>
            <person name="Lee D.-H."/>
            <person name="Kim S.-B."/>
        </authorList>
    </citation>
    <scope>NUCLEOTIDE SEQUENCE [LARGE SCALE GENOMIC DNA]</scope>
    <source>
        <strain evidence="2 3">KCTC 52223</strain>
    </source>
</reference>
<feature type="transmembrane region" description="Helical" evidence="1">
    <location>
        <begin position="111"/>
        <end position="129"/>
    </location>
</feature>
<gene>
    <name evidence="2" type="ORF">LJ725_22545</name>
</gene>
<feature type="transmembrane region" description="Helical" evidence="1">
    <location>
        <begin position="44"/>
        <end position="64"/>
    </location>
</feature>